<feature type="chain" id="PRO_5004179973" evidence="1">
    <location>
        <begin position="25"/>
        <end position="87"/>
    </location>
</feature>
<keyword evidence="1" id="KW-0732">Signal</keyword>
<dbReference type="RefSeq" id="WP_011610005.1">
    <property type="nucleotide sequence ID" value="NC_008312.1"/>
</dbReference>
<protein>
    <submittedName>
        <fullName evidence="2">Uncharacterized protein</fullName>
    </submittedName>
</protein>
<dbReference type="OrthoDB" id="463164at2"/>
<organism evidence="2">
    <name type="scientific">Trichodesmium erythraeum (strain IMS101)</name>
    <dbReference type="NCBI Taxonomy" id="203124"/>
    <lineage>
        <taxon>Bacteria</taxon>
        <taxon>Bacillati</taxon>
        <taxon>Cyanobacteriota</taxon>
        <taxon>Cyanophyceae</taxon>
        <taxon>Oscillatoriophycideae</taxon>
        <taxon>Oscillatoriales</taxon>
        <taxon>Microcoleaceae</taxon>
        <taxon>Trichodesmium</taxon>
    </lineage>
</organism>
<reference evidence="2" key="1">
    <citation type="submission" date="2006-06" db="EMBL/GenBank/DDBJ databases">
        <title>Complete sequence of Trichodesmium erythraeum IMS101.</title>
        <authorList>
            <consortium name="US DOE Joint Genome Institute"/>
            <person name="Copeland A."/>
            <person name="Lucas S."/>
            <person name="Lapidus A."/>
            <person name="Barry K."/>
            <person name="Detter J.C."/>
            <person name="Glavina del Rio T."/>
            <person name="Hammon N."/>
            <person name="Israni S."/>
            <person name="Dalin E."/>
            <person name="Tice H."/>
            <person name="Pitluck S."/>
            <person name="Kiss H."/>
            <person name="Munk A.C."/>
            <person name="Brettin T."/>
            <person name="Bruce D."/>
            <person name="Han C."/>
            <person name="Tapia R."/>
            <person name="Gilna P."/>
            <person name="Schmutz J."/>
            <person name="Larimer F."/>
            <person name="Land M."/>
            <person name="Hauser L."/>
            <person name="Kyrpides N."/>
            <person name="Kim E."/>
            <person name="Richardson P."/>
        </authorList>
    </citation>
    <scope>NUCLEOTIDE SEQUENCE [LARGE SCALE GENOMIC DNA]</scope>
    <source>
        <strain evidence="2">IMS101</strain>
    </source>
</reference>
<feature type="signal peptide" evidence="1">
    <location>
        <begin position="1"/>
        <end position="24"/>
    </location>
</feature>
<sequence length="87" mass="9515">MKSYFILSALACLGIFLQAGSANDQYNCDFKYKIGNNDWVQDSASGTTRSLAKVSVAAFLENKESQANSSGQDFESAQLFCNDILKD</sequence>
<dbReference type="AlphaFoldDB" id="Q11A68"/>
<gene>
    <name evidence="2" type="ordered locus">Tery_0107</name>
</gene>
<evidence type="ECO:0000256" key="1">
    <source>
        <dbReference type="SAM" id="SignalP"/>
    </source>
</evidence>
<dbReference type="KEGG" id="ter:Tery_0107"/>
<evidence type="ECO:0000313" key="2">
    <source>
        <dbReference type="EMBL" id="ABG49606.1"/>
    </source>
</evidence>
<dbReference type="HOGENOM" id="CLU_2482380_0_0_3"/>
<accession>Q11A68</accession>
<proteinExistence type="predicted"/>
<dbReference type="EMBL" id="CP000393">
    <property type="protein sequence ID" value="ABG49606.1"/>
    <property type="molecule type" value="Genomic_DNA"/>
</dbReference>
<name>Q11A68_TRIEI</name>